<dbReference type="SUPFAM" id="SSF56935">
    <property type="entry name" value="Porins"/>
    <property type="match status" value="1"/>
</dbReference>
<dbReference type="InterPro" id="IPR010104">
    <property type="entry name" value="TonB_rcpt_bac"/>
</dbReference>
<proteinExistence type="inferred from homology"/>
<sequence>MKLNLVLLGSASVMALAGLSGAASAQHAVSGLVTDANGAPLPGAQVRVRELGLTTSTNRQGQFTFLSVPSGETRIEVNYLGLPTAELALDVQPVERNFITFTLAADAADRIVITGSILDGQARALNQQRTNRATTNIVSADAIGRFPDENIAEALQRVPGFGIERDQGEGRYVNLRGAPAEFTQISVDGVSIAAVDPGTRAVDLDTIPSDVVNAIEVSKTLLPNQDADSIAGAVNLVTRSPFDRRGFRLNAQGGISYNEYGGTNDRRASFVVSNTFGENETMGALFSASYSQTDRRVDNFESIWDLVTRPEGDEIFAVVETEIKDYDTRRERMAFTGALEFRPDDQTTFFLRGTASRFEDDELRNLLYIEYEAGSLQPGATNTTATWANARLEKELRRRIVRNDVFTLAAGGEHDFGTVELDYSLSFNRSEQTYPQRNQLNYRSTIRPTISYDYTNRDLPFVSLFETGEHLNLAAFGFRENTFRGTDTVMDEWSGRVNLSGDGALFGTRARHQAGLSFRLRDGSSDEFRFRDRRGSTAALTPALADIISNRPSQNFDYNLGFKIDDQLAQAYWRSVANISTEDAVLRVPQSVEADYSVEENIYGAYAMTELDYGATTVIAGLRVEHTDFSSTAFRLNTTTETATPVSNSRDYTNWFPNLTVRHEFSDNLIGRAALTRAIARPNYPDVVARISVGDTPPLTVNRGNPELRPTLSNNFDAGLEYYLRPLGLLAVNVFYKDLENYEFTLRTPGEFEGEQATFIQAENAPDGFIRGLELTWQQTFDFLPGMLGNIGVFGNYTWTDSEMNIGRTIGGRSVFPLPGHSDYAYNLAVFYETDRFNARLSYNNRGDYLNALDAEDGRKDLYWEGREQLDFTASFDVTDRLGVFFEAKNLTDTPGVRYFGDRSRVYEYEKFGYTMFFGLRFNY</sequence>
<evidence type="ECO:0000313" key="13">
    <source>
        <dbReference type="EMBL" id="KAA5803559.1"/>
    </source>
</evidence>
<dbReference type="SUPFAM" id="SSF49464">
    <property type="entry name" value="Carboxypeptidase regulatory domain-like"/>
    <property type="match status" value="1"/>
</dbReference>
<keyword evidence="10" id="KW-0732">Signal</keyword>
<evidence type="ECO:0000256" key="7">
    <source>
        <dbReference type="ARBA" id="ARBA00023237"/>
    </source>
</evidence>
<keyword evidence="5 9" id="KW-0798">TonB box</keyword>
<dbReference type="GO" id="GO:0009279">
    <property type="term" value="C:cell outer membrane"/>
    <property type="evidence" value="ECO:0007669"/>
    <property type="project" value="UniProtKB-SubCell"/>
</dbReference>
<keyword evidence="4 8" id="KW-0812">Transmembrane</keyword>
<dbReference type="Pfam" id="PF13620">
    <property type="entry name" value="CarboxypepD_reg"/>
    <property type="match status" value="1"/>
</dbReference>
<evidence type="ECO:0000259" key="11">
    <source>
        <dbReference type="Pfam" id="PF00593"/>
    </source>
</evidence>
<keyword evidence="2 8" id="KW-0813">Transport</keyword>
<evidence type="ECO:0000256" key="6">
    <source>
        <dbReference type="ARBA" id="ARBA00023136"/>
    </source>
</evidence>
<comment type="caution">
    <text evidence="13">The sequence shown here is derived from an EMBL/GenBank/DDBJ whole genome shotgun (WGS) entry which is preliminary data.</text>
</comment>
<evidence type="ECO:0000256" key="1">
    <source>
        <dbReference type="ARBA" id="ARBA00004571"/>
    </source>
</evidence>
<evidence type="ECO:0000256" key="4">
    <source>
        <dbReference type="ARBA" id="ARBA00022692"/>
    </source>
</evidence>
<reference evidence="13 14" key="1">
    <citation type="submission" date="2019-09" db="EMBL/GenBank/DDBJ databases">
        <authorList>
            <person name="Kevbrin V."/>
            <person name="Grouzdev D.S."/>
        </authorList>
    </citation>
    <scope>NUCLEOTIDE SEQUENCE [LARGE SCALE GENOMIC DNA]</scope>
    <source>
        <strain evidence="13 14">G-192</strain>
    </source>
</reference>
<dbReference type="PANTHER" id="PTHR40980:SF4">
    <property type="entry name" value="TONB-DEPENDENT RECEPTOR-LIKE BETA-BARREL DOMAIN-CONTAINING PROTEIN"/>
    <property type="match status" value="1"/>
</dbReference>
<dbReference type="Proteomes" id="UP000325122">
    <property type="component" value="Unassembled WGS sequence"/>
</dbReference>
<gene>
    <name evidence="13" type="ORF">F1654_07070</name>
</gene>
<dbReference type="PROSITE" id="PS52016">
    <property type="entry name" value="TONB_DEPENDENT_REC_3"/>
    <property type="match status" value="1"/>
</dbReference>
<name>A0A5M6ZFQ6_9PROT</name>
<dbReference type="InterPro" id="IPR039426">
    <property type="entry name" value="TonB-dep_rcpt-like"/>
</dbReference>
<dbReference type="Gene3D" id="2.60.40.1120">
    <property type="entry name" value="Carboxypeptidase-like, regulatory domain"/>
    <property type="match status" value="1"/>
</dbReference>
<dbReference type="RefSeq" id="WP_150022827.1">
    <property type="nucleotide sequence ID" value="NZ_VWOJ01000002.1"/>
</dbReference>
<feature type="chain" id="PRO_5024344444" evidence="10">
    <location>
        <begin position="26"/>
        <end position="924"/>
    </location>
</feature>
<keyword evidence="7 8" id="KW-0998">Cell outer membrane</keyword>
<dbReference type="Pfam" id="PF00593">
    <property type="entry name" value="TonB_dep_Rec_b-barrel"/>
    <property type="match status" value="1"/>
</dbReference>
<keyword evidence="13" id="KW-0675">Receptor</keyword>
<accession>A0A5M6ZFQ6</accession>
<evidence type="ECO:0000256" key="5">
    <source>
        <dbReference type="ARBA" id="ARBA00023077"/>
    </source>
</evidence>
<feature type="domain" description="TonB-dependent receptor-like beta-barrel" evidence="11">
    <location>
        <begin position="439"/>
        <end position="891"/>
    </location>
</feature>
<comment type="subcellular location">
    <subcellularLocation>
        <location evidence="1 8">Cell outer membrane</location>
        <topology evidence="1 8">Multi-pass membrane protein</topology>
    </subcellularLocation>
</comment>
<feature type="signal peptide" evidence="10">
    <location>
        <begin position="1"/>
        <end position="25"/>
    </location>
</feature>
<comment type="similarity">
    <text evidence="8 9">Belongs to the TonB-dependent receptor family.</text>
</comment>
<evidence type="ECO:0000313" key="14">
    <source>
        <dbReference type="Proteomes" id="UP000325122"/>
    </source>
</evidence>
<dbReference type="PANTHER" id="PTHR40980">
    <property type="entry name" value="PLUG DOMAIN-CONTAINING PROTEIN"/>
    <property type="match status" value="1"/>
</dbReference>
<dbReference type="InterPro" id="IPR012910">
    <property type="entry name" value="Plug_dom"/>
</dbReference>
<keyword evidence="3 8" id="KW-1134">Transmembrane beta strand</keyword>
<dbReference type="InterPro" id="IPR008969">
    <property type="entry name" value="CarboxyPept-like_regulatory"/>
</dbReference>
<keyword evidence="6 8" id="KW-0472">Membrane</keyword>
<dbReference type="NCBIfam" id="TIGR01782">
    <property type="entry name" value="TonB-Xanth-Caul"/>
    <property type="match status" value="1"/>
</dbReference>
<dbReference type="InterPro" id="IPR036942">
    <property type="entry name" value="Beta-barrel_TonB_sf"/>
</dbReference>
<dbReference type="Gene3D" id="2.170.130.10">
    <property type="entry name" value="TonB-dependent receptor, plug domain"/>
    <property type="match status" value="1"/>
</dbReference>
<evidence type="ECO:0000256" key="8">
    <source>
        <dbReference type="PROSITE-ProRule" id="PRU01360"/>
    </source>
</evidence>
<dbReference type="AlphaFoldDB" id="A0A5M6ZFQ6"/>
<dbReference type="EMBL" id="VWOJ01000002">
    <property type="protein sequence ID" value="KAA5803559.1"/>
    <property type="molecule type" value="Genomic_DNA"/>
</dbReference>
<evidence type="ECO:0000259" key="12">
    <source>
        <dbReference type="Pfam" id="PF07715"/>
    </source>
</evidence>
<evidence type="ECO:0000256" key="9">
    <source>
        <dbReference type="RuleBase" id="RU003357"/>
    </source>
</evidence>
<dbReference type="InterPro" id="IPR000531">
    <property type="entry name" value="Beta-barrel_TonB"/>
</dbReference>
<keyword evidence="14" id="KW-1185">Reference proteome</keyword>
<dbReference type="CDD" id="cd01347">
    <property type="entry name" value="ligand_gated_channel"/>
    <property type="match status" value="1"/>
</dbReference>
<dbReference type="Pfam" id="PF07715">
    <property type="entry name" value="Plug"/>
    <property type="match status" value="1"/>
</dbReference>
<dbReference type="InterPro" id="IPR037066">
    <property type="entry name" value="Plug_dom_sf"/>
</dbReference>
<protein>
    <submittedName>
        <fullName evidence="13">TonB-dependent receptor</fullName>
    </submittedName>
</protein>
<organism evidence="13 14">
    <name type="scientific">Alkalicaulis satelles</name>
    <dbReference type="NCBI Taxonomy" id="2609175"/>
    <lineage>
        <taxon>Bacteria</taxon>
        <taxon>Pseudomonadati</taxon>
        <taxon>Pseudomonadota</taxon>
        <taxon>Alphaproteobacteria</taxon>
        <taxon>Maricaulales</taxon>
        <taxon>Maricaulaceae</taxon>
        <taxon>Alkalicaulis</taxon>
    </lineage>
</organism>
<dbReference type="Gene3D" id="2.40.170.20">
    <property type="entry name" value="TonB-dependent receptor, beta-barrel domain"/>
    <property type="match status" value="1"/>
</dbReference>
<feature type="domain" description="TonB-dependent receptor plug" evidence="12">
    <location>
        <begin position="129"/>
        <end position="219"/>
    </location>
</feature>
<evidence type="ECO:0000256" key="10">
    <source>
        <dbReference type="SAM" id="SignalP"/>
    </source>
</evidence>
<evidence type="ECO:0000256" key="3">
    <source>
        <dbReference type="ARBA" id="ARBA00022452"/>
    </source>
</evidence>
<evidence type="ECO:0000256" key="2">
    <source>
        <dbReference type="ARBA" id="ARBA00022448"/>
    </source>
</evidence>